<feature type="transmembrane region" description="Helical" evidence="1">
    <location>
        <begin position="95"/>
        <end position="117"/>
    </location>
</feature>
<feature type="transmembrane region" description="Helical" evidence="1">
    <location>
        <begin position="12"/>
        <end position="35"/>
    </location>
</feature>
<reference evidence="3" key="1">
    <citation type="journal article" date="2019" name="Int. J. Syst. Evol. Microbiol.">
        <title>The Global Catalogue of Microorganisms (GCM) 10K type strain sequencing project: providing services to taxonomists for standard genome sequencing and annotation.</title>
        <authorList>
            <consortium name="The Broad Institute Genomics Platform"/>
            <consortium name="The Broad Institute Genome Sequencing Center for Infectious Disease"/>
            <person name="Wu L."/>
            <person name="Ma J."/>
        </authorList>
    </citation>
    <scope>NUCLEOTIDE SEQUENCE [LARGE SCALE GENOMIC DNA]</scope>
    <source>
        <strain evidence="3">JCM 17441</strain>
    </source>
</reference>
<feature type="transmembrane region" description="Helical" evidence="1">
    <location>
        <begin position="55"/>
        <end position="74"/>
    </location>
</feature>
<comment type="caution">
    <text evidence="2">The sequence shown here is derived from an EMBL/GenBank/DDBJ whole genome shotgun (WGS) entry which is preliminary data.</text>
</comment>
<protein>
    <recommendedName>
        <fullName evidence="4">DUF4386 family protein</fullName>
    </recommendedName>
</protein>
<gene>
    <name evidence="2" type="ORF">GCM10022255_024680</name>
</gene>
<keyword evidence="1" id="KW-1133">Transmembrane helix</keyword>
<feature type="transmembrane region" description="Helical" evidence="1">
    <location>
        <begin position="137"/>
        <end position="157"/>
    </location>
</feature>
<dbReference type="RefSeq" id="WP_380136906.1">
    <property type="nucleotide sequence ID" value="NZ_JBHTFY010000001.1"/>
</dbReference>
<accession>A0ABP8D555</accession>
<keyword evidence="1" id="KW-0472">Membrane</keyword>
<name>A0ABP8D555_9ACTN</name>
<keyword evidence="3" id="KW-1185">Reference proteome</keyword>
<dbReference type="EMBL" id="BAABAT010000004">
    <property type="protein sequence ID" value="GAA4247705.1"/>
    <property type="molecule type" value="Genomic_DNA"/>
</dbReference>
<feature type="transmembrane region" description="Helical" evidence="1">
    <location>
        <begin position="197"/>
        <end position="220"/>
    </location>
</feature>
<proteinExistence type="predicted"/>
<evidence type="ECO:0000256" key="1">
    <source>
        <dbReference type="SAM" id="Phobius"/>
    </source>
</evidence>
<feature type="transmembrane region" description="Helical" evidence="1">
    <location>
        <begin position="169"/>
        <end position="191"/>
    </location>
</feature>
<evidence type="ECO:0000313" key="3">
    <source>
        <dbReference type="Proteomes" id="UP001500620"/>
    </source>
</evidence>
<dbReference type="Proteomes" id="UP001500620">
    <property type="component" value="Unassembled WGS sequence"/>
</dbReference>
<organism evidence="2 3">
    <name type="scientific">Dactylosporangium darangshiense</name>
    <dbReference type="NCBI Taxonomy" id="579108"/>
    <lineage>
        <taxon>Bacteria</taxon>
        <taxon>Bacillati</taxon>
        <taxon>Actinomycetota</taxon>
        <taxon>Actinomycetes</taxon>
        <taxon>Micromonosporales</taxon>
        <taxon>Micromonosporaceae</taxon>
        <taxon>Dactylosporangium</taxon>
    </lineage>
</organism>
<evidence type="ECO:0000313" key="2">
    <source>
        <dbReference type="EMBL" id="GAA4247705.1"/>
    </source>
</evidence>
<sequence length="243" mass="25545">MTTEREDRGSTAMLGGAALCFFVLVLFQNVLRGILGPTAKASTSDISVLLHEHAWSVHLMVATYLVGFPALLWFSTNIGPWCERRNPAAAAWARLGAASAIVVAVLFGIINVVQLTMVAARDQLSADPTLAGLLWTFHNGVFTVNMAGVGLALLGLGRAAVLARLVPRWLSPVMTLGAVLLLVAAVPAVAVTTGSPWIGLGYAGFVVWLLFLAMAGVALLRGPRPIASEPTESLPAAERVPTQ</sequence>
<dbReference type="InterPro" id="IPR025495">
    <property type="entry name" value="DUF4386"/>
</dbReference>
<keyword evidence="1" id="KW-0812">Transmembrane</keyword>
<dbReference type="Pfam" id="PF14329">
    <property type="entry name" value="DUF4386"/>
    <property type="match status" value="1"/>
</dbReference>
<evidence type="ECO:0008006" key="4">
    <source>
        <dbReference type="Google" id="ProtNLM"/>
    </source>
</evidence>